<dbReference type="Proteomes" id="UP001234989">
    <property type="component" value="Chromosome 7"/>
</dbReference>
<dbReference type="InterPro" id="IPR012337">
    <property type="entry name" value="RNaseH-like_sf"/>
</dbReference>
<dbReference type="Gene3D" id="3.10.10.10">
    <property type="entry name" value="HIV Type 1 Reverse Transcriptase, subunit A, domain 1"/>
    <property type="match status" value="1"/>
</dbReference>
<name>A0AAF0U1R6_SOLVR</name>
<reference evidence="2" key="1">
    <citation type="submission" date="2023-08" db="EMBL/GenBank/DDBJ databases">
        <title>A de novo genome assembly of Solanum verrucosum Schlechtendal, a Mexican diploid species geographically isolated from the other diploid A-genome species in potato relatives.</title>
        <authorList>
            <person name="Hosaka K."/>
        </authorList>
    </citation>
    <scope>NUCLEOTIDE SEQUENCE</scope>
    <source>
        <tissue evidence="2">Young leaves</tissue>
    </source>
</reference>
<dbReference type="InterPro" id="IPR036397">
    <property type="entry name" value="RNaseH_sf"/>
</dbReference>
<dbReference type="GO" id="GO:0015074">
    <property type="term" value="P:DNA integration"/>
    <property type="evidence" value="ECO:0007669"/>
    <property type="project" value="InterPro"/>
</dbReference>
<dbReference type="InterPro" id="IPR001584">
    <property type="entry name" value="Integrase_cat-core"/>
</dbReference>
<proteinExistence type="predicted"/>
<dbReference type="Gene3D" id="3.30.420.10">
    <property type="entry name" value="Ribonuclease H-like superfamily/Ribonuclease H"/>
    <property type="match status" value="1"/>
</dbReference>
<dbReference type="EMBL" id="CP133618">
    <property type="protein sequence ID" value="WMV37690.1"/>
    <property type="molecule type" value="Genomic_DNA"/>
</dbReference>
<dbReference type="PANTHER" id="PTHR46148">
    <property type="entry name" value="CHROMO DOMAIN-CONTAINING PROTEIN"/>
    <property type="match status" value="1"/>
</dbReference>
<dbReference type="InterPro" id="IPR043502">
    <property type="entry name" value="DNA/RNA_pol_sf"/>
</dbReference>
<evidence type="ECO:0000313" key="3">
    <source>
        <dbReference type="Proteomes" id="UP001234989"/>
    </source>
</evidence>
<organism evidence="2 3">
    <name type="scientific">Solanum verrucosum</name>
    <dbReference type="NCBI Taxonomy" id="315347"/>
    <lineage>
        <taxon>Eukaryota</taxon>
        <taxon>Viridiplantae</taxon>
        <taxon>Streptophyta</taxon>
        <taxon>Embryophyta</taxon>
        <taxon>Tracheophyta</taxon>
        <taxon>Spermatophyta</taxon>
        <taxon>Magnoliopsida</taxon>
        <taxon>eudicotyledons</taxon>
        <taxon>Gunneridae</taxon>
        <taxon>Pentapetalae</taxon>
        <taxon>asterids</taxon>
        <taxon>lamiids</taxon>
        <taxon>Solanales</taxon>
        <taxon>Solanaceae</taxon>
        <taxon>Solanoideae</taxon>
        <taxon>Solaneae</taxon>
        <taxon>Solanum</taxon>
    </lineage>
</organism>
<feature type="domain" description="Integrase catalytic" evidence="1">
    <location>
        <begin position="127"/>
        <end position="308"/>
    </location>
</feature>
<dbReference type="Pfam" id="PF24626">
    <property type="entry name" value="SH3_Tf2-1"/>
    <property type="match status" value="1"/>
</dbReference>
<accession>A0AAF0U1R6</accession>
<dbReference type="PROSITE" id="PS50994">
    <property type="entry name" value="INTEGRASE"/>
    <property type="match status" value="1"/>
</dbReference>
<dbReference type="InterPro" id="IPR056924">
    <property type="entry name" value="SH3_Tf2-1"/>
</dbReference>
<evidence type="ECO:0000259" key="1">
    <source>
        <dbReference type="PROSITE" id="PS50994"/>
    </source>
</evidence>
<dbReference type="SUPFAM" id="SSF53098">
    <property type="entry name" value="Ribonuclease H-like"/>
    <property type="match status" value="1"/>
</dbReference>
<gene>
    <name evidence="2" type="ORF">MTR67_031075</name>
</gene>
<sequence length="512" mass="59430">MISKGFIYRLVWVRDTDSETLTLESVSVINEFPEVLSDDFPSVSPKRKIDFGIDILPDTQPISIHPYRGAPVLFVPIKDGSLRMCIDYWNLKKVMIGLDSVLMQNGKVIAYALRQLNFHEKYYLTLDLELSARRWLELLKDYDMNILYHLGKANAVVDALSRLLMSSVAHIEDGKKELVHDFHRLSHMGVRLVDSEDGGTKSLTRLWLSLRERLLKKPLRLSLKWEIVYFVTKASCIDTQVKHNTTFYPQTDGQAERTIQTLKVMLRACVIGFKGNWDDHLPLIEFSYKNSYHSSIQMTPFEALYGRRCMSPIVWFEVGKVTLIGTELVHEAMEKVRLIRERLKMAQSRQKSYANVRRRELEFDIDDRVYLKISPMKRVIRFGKNGKLSPHYVGTYQILRRFNKVAYELDLPSELASMHPVFYVLLLKKCISDPTLVVPLESVGVKESLSYEGIPNEILDHQVWKLRNKEVASMKFLWRNQLVEGATWEVEANMMSKYPPPPPPISFRPFQI</sequence>
<evidence type="ECO:0000313" key="2">
    <source>
        <dbReference type="EMBL" id="WMV37690.1"/>
    </source>
</evidence>
<dbReference type="SUPFAM" id="SSF56672">
    <property type="entry name" value="DNA/RNA polymerases"/>
    <property type="match status" value="1"/>
</dbReference>
<dbReference type="GO" id="GO:0003676">
    <property type="term" value="F:nucleic acid binding"/>
    <property type="evidence" value="ECO:0007669"/>
    <property type="project" value="InterPro"/>
</dbReference>
<dbReference type="AlphaFoldDB" id="A0AAF0U1R6"/>
<dbReference type="PANTHER" id="PTHR46148:SF57">
    <property type="entry name" value="OS12G0499874 PROTEIN"/>
    <property type="match status" value="1"/>
</dbReference>
<protein>
    <recommendedName>
        <fullName evidence="1">Integrase catalytic domain-containing protein</fullName>
    </recommendedName>
</protein>
<keyword evidence="3" id="KW-1185">Reference proteome</keyword>